<dbReference type="OrthoDB" id="7560470at2"/>
<dbReference type="AlphaFoldDB" id="A0A255YKV4"/>
<gene>
    <name evidence="1" type="ORF">CHU93_08130</name>
</gene>
<dbReference type="RefSeq" id="WP_094473591.1">
    <property type="nucleotide sequence ID" value="NZ_NOXT01000106.1"/>
</dbReference>
<reference evidence="1 2" key="1">
    <citation type="submission" date="2017-07" db="EMBL/GenBank/DDBJ databases">
        <title>Sandarakinorhabdus cyanobacteriorum sp. nov., a novel bacterium isolated from cyanobacterial aggregates in a eutrophic lake.</title>
        <authorList>
            <person name="Cai H."/>
        </authorList>
    </citation>
    <scope>NUCLEOTIDE SEQUENCE [LARGE SCALE GENOMIC DNA]</scope>
    <source>
        <strain evidence="1 2">TH057</strain>
    </source>
</reference>
<name>A0A255YKV4_9SPHN</name>
<evidence type="ECO:0000313" key="1">
    <source>
        <dbReference type="EMBL" id="OYQ29294.1"/>
    </source>
</evidence>
<evidence type="ECO:0000313" key="2">
    <source>
        <dbReference type="Proteomes" id="UP000216991"/>
    </source>
</evidence>
<protein>
    <submittedName>
        <fullName evidence="1">Uncharacterized protein</fullName>
    </submittedName>
</protein>
<comment type="caution">
    <text evidence="1">The sequence shown here is derived from an EMBL/GenBank/DDBJ whole genome shotgun (WGS) entry which is preliminary data.</text>
</comment>
<proteinExistence type="predicted"/>
<accession>A0A255YKV4</accession>
<keyword evidence="2" id="KW-1185">Reference proteome</keyword>
<organism evidence="1 2">
    <name type="scientific">Sandarakinorhabdus cyanobacteriorum</name>
    <dbReference type="NCBI Taxonomy" id="1981098"/>
    <lineage>
        <taxon>Bacteria</taxon>
        <taxon>Pseudomonadati</taxon>
        <taxon>Pseudomonadota</taxon>
        <taxon>Alphaproteobacteria</taxon>
        <taxon>Sphingomonadales</taxon>
        <taxon>Sphingosinicellaceae</taxon>
        <taxon>Sandarakinorhabdus</taxon>
    </lineage>
</organism>
<dbReference type="EMBL" id="NOXT01000106">
    <property type="protein sequence ID" value="OYQ29294.1"/>
    <property type="molecule type" value="Genomic_DNA"/>
</dbReference>
<sequence length="170" mass="18691">MRSLINRLVMGGDIRAWRIRHSEAATRAFHDLAARAVAAAEAEAARLDWANLALNQRDFLSHRVKTLLRDNAEPLADTLIEAANHDLALLADAEVIRIRADDYAVPSKGLILDLSEAMLAMLPMNRTALLHEKLRDYVHTSLIAGPKGKPAILEQLLSAYAEAAKRALKG</sequence>
<dbReference type="Proteomes" id="UP000216991">
    <property type="component" value="Unassembled WGS sequence"/>
</dbReference>